<dbReference type="NCBIfam" id="TIGR04353">
    <property type="entry name" value="PqqD_rel_X"/>
    <property type="match status" value="1"/>
</dbReference>
<dbReference type="OrthoDB" id="5772997at2"/>
<reference evidence="1 2" key="1">
    <citation type="submission" date="2019-11" db="EMBL/GenBank/DDBJ databases">
        <title>Whole-genome sequence of the anaerobic purple sulfur bacterium Allochromatium palmeri DSM 15591.</title>
        <authorList>
            <person name="Kyndt J.A."/>
            <person name="Meyer T.E."/>
        </authorList>
    </citation>
    <scope>NUCLEOTIDE SEQUENCE [LARGE SCALE GENOMIC DNA]</scope>
    <source>
        <strain evidence="1 2">DSM 15591</strain>
    </source>
</reference>
<proteinExistence type="predicted"/>
<protein>
    <submittedName>
        <fullName evidence="1">HPr-rel-A system PqqD family peptide chaperone</fullName>
    </submittedName>
</protein>
<dbReference type="InterPro" id="IPR027599">
    <property type="entry name" value="PqqD-rel_X"/>
</dbReference>
<evidence type="ECO:0000313" key="1">
    <source>
        <dbReference type="EMBL" id="MTW21187.1"/>
    </source>
</evidence>
<organism evidence="1 2">
    <name type="scientific">Allochromatium palmeri</name>
    <dbReference type="NCBI Taxonomy" id="231048"/>
    <lineage>
        <taxon>Bacteria</taxon>
        <taxon>Pseudomonadati</taxon>
        <taxon>Pseudomonadota</taxon>
        <taxon>Gammaproteobacteria</taxon>
        <taxon>Chromatiales</taxon>
        <taxon>Chromatiaceae</taxon>
        <taxon>Allochromatium</taxon>
    </lineage>
</organism>
<accession>A0A6N8EF73</accession>
<keyword evidence="2" id="KW-1185">Reference proteome</keyword>
<dbReference type="AlphaFoldDB" id="A0A6N8EF73"/>
<gene>
    <name evidence="1" type="ORF">GJ668_08755</name>
</gene>
<comment type="caution">
    <text evidence="1">The sequence shown here is derived from an EMBL/GenBank/DDBJ whole genome shotgun (WGS) entry which is preliminary data.</text>
</comment>
<evidence type="ECO:0000313" key="2">
    <source>
        <dbReference type="Proteomes" id="UP000434044"/>
    </source>
</evidence>
<dbReference type="RefSeq" id="WP_155449776.1">
    <property type="nucleotide sequence ID" value="NZ_WNKT01000015.1"/>
</dbReference>
<name>A0A6N8EF73_9GAMM</name>
<sequence length="97" mass="11028">MCGQSVFELICSSCFLHIEFNKEYIFYHAVSGETHFLNATGASILKRLSASPARIEDLLDFLDGNRARPSCSYENLKILLERFEELGIIKCNYPSKC</sequence>
<dbReference type="Proteomes" id="UP000434044">
    <property type="component" value="Unassembled WGS sequence"/>
</dbReference>
<dbReference type="EMBL" id="WNKT01000015">
    <property type="protein sequence ID" value="MTW21187.1"/>
    <property type="molecule type" value="Genomic_DNA"/>
</dbReference>